<dbReference type="AlphaFoldDB" id="A0A8J2J7F1"/>
<dbReference type="EMBL" id="CAJVCH010034566">
    <property type="protein sequence ID" value="CAG7715354.1"/>
    <property type="molecule type" value="Genomic_DNA"/>
</dbReference>
<sequence>VSVVPSIWISKDSQDCFWPKFRDPSKTTKAIRNCMPPNDSWKQQKVKVKKNNLTYEKARSGSRRAE</sequence>
<comment type="caution">
    <text evidence="1">The sequence shown here is derived from an EMBL/GenBank/DDBJ whole genome shotgun (WGS) entry which is preliminary data.</text>
</comment>
<organism evidence="1 2">
    <name type="scientific">Allacma fusca</name>
    <dbReference type="NCBI Taxonomy" id="39272"/>
    <lineage>
        <taxon>Eukaryota</taxon>
        <taxon>Metazoa</taxon>
        <taxon>Ecdysozoa</taxon>
        <taxon>Arthropoda</taxon>
        <taxon>Hexapoda</taxon>
        <taxon>Collembola</taxon>
        <taxon>Symphypleona</taxon>
        <taxon>Sminthuridae</taxon>
        <taxon>Allacma</taxon>
    </lineage>
</organism>
<feature type="non-terminal residue" evidence="1">
    <location>
        <position position="66"/>
    </location>
</feature>
<keyword evidence="2" id="KW-1185">Reference proteome</keyword>
<gene>
    <name evidence="1" type="ORF">AFUS01_LOCUS5412</name>
</gene>
<accession>A0A8J2J7F1</accession>
<name>A0A8J2J7F1_9HEXA</name>
<feature type="non-terminal residue" evidence="1">
    <location>
        <position position="1"/>
    </location>
</feature>
<evidence type="ECO:0000313" key="2">
    <source>
        <dbReference type="Proteomes" id="UP000708208"/>
    </source>
</evidence>
<protein>
    <submittedName>
        <fullName evidence="1">Uncharacterized protein</fullName>
    </submittedName>
</protein>
<proteinExistence type="predicted"/>
<evidence type="ECO:0000313" key="1">
    <source>
        <dbReference type="EMBL" id="CAG7715354.1"/>
    </source>
</evidence>
<dbReference type="Proteomes" id="UP000708208">
    <property type="component" value="Unassembled WGS sequence"/>
</dbReference>
<reference evidence="1" key="1">
    <citation type="submission" date="2021-06" db="EMBL/GenBank/DDBJ databases">
        <authorList>
            <person name="Hodson N. C."/>
            <person name="Mongue J. A."/>
            <person name="Jaron S. K."/>
        </authorList>
    </citation>
    <scope>NUCLEOTIDE SEQUENCE</scope>
</reference>